<dbReference type="InterPro" id="IPR000515">
    <property type="entry name" value="MetI-like"/>
</dbReference>
<dbReference type="PANTHER" id="PTHR43163">
    <property type="entry name" value="DIPEPTIDE TRANSPORT SYSTEM PERMEASE PROTEIN DPPB-RELATED"/>
    <property type="match status" value="1"/>
</dbReference>
<keyword evidence="14" id="KW-1185">Reference proteome</keyword>
<evidence type="ECO:0000313" key="13">
    <source>
        <dbReference type="Proteomes" id="UP001214976"/>
    </source>
</evidence>
<evidence type="ECO:0000259" key="10">
    <source>
        <dbReference type="PROSITE" id="PS50928"/>
    </source>
</evidence>
<keyword evidence="3" id="KW-1003">Cell membrane</keyword>
<feature type="transmembrane region" description="Helical" evidence="9">
    <location>
        <begin position="148"/>
        <end position="168"/>
    </location>
</feature>
<feature type="transmembrane region" description="Helical" evidence="9">
    <location>
        <begin position="285"/>
        <end position="310"/>
    </location>
</feature>
<sequence>MFFSLFRRLLLILINLFLLSLISYAIFMRDPANAVYAEPSVYEGYKSYTWSLLRGDLGITYNGGDSIASMIFTVLPATLELCFVAILLALIVGVPLGLLGAFQQNNIIGKTISAVSSLGLSLPIFWIAPILLYFAAVNRWEISAVGQMNLLYSIKPVTGFAIIDVWFMDVPYRLKAIQNVLQHLALPSIVLMISPTMEITKFVKQRTEWVLKQNYIKFAVTRGWSMLRILHVYVLRNMLPLLIPQISRLVGYVLALCMLVEGTFGWPGMGRWLIDAVAQQDYNSISVGVIVIGVFIMSINLIAGLCLFLLDPFDKKGWSGSVR</sequence>
<keyword evidence="2 9" id="KW-0813">Transport</keyword>
<feature type="transmembrane region" description="Helical" evidence="9">
    <location>
        <begin position="246"/>
        <end position="265"/>
    </location>
</feature>
<dbReference type="Gene3D" id="1.10.3720.10">
    <property type="entry name" value="MetI-like"/>
    <property type="match status" value="1"/>
</dbReference>
<reference evidence="12 14" key="1">
    <citation type="submission" date="2023-03" db="EMBL/GenBank/DDBJ databases">
        <title>Classification of Bisgaard taxon 6 and taxon 10 as Exercitatus varius gen. nov., spec. nov.</title>
        <authorList>
            <person name="Christensen H."/>
        </authorList>
    </citation>
    <scope>NUCLEOTIDE SEQUENCE</scope>
    <source>
        <strain evidence="11 14">23350_01</strain>
        <strain evidence="12">86116</strain>
    </source>
</reference>
<protein>
    <submittedName>
        <fullName evidence="12">ABC transporter permease subunit</fullName>
    </submittedName>
</protein>
<feature type="transmembrane region" description="Helical" evidence="9">
    <location>
        <begin position="114"/>
        <end position="136"/>
    </location>
</feature>
<evidence type="ECO:0000256" key="6">
    <source>
        <dbReference type="ARBA" id="ARBA00022989"/>
    </source>
</evidence>
<dbReference type="PANTHER" id="PTHR43163:SF4">
    <property type="entry name" value="PUTRESCINE EXPORT SYSTEM PERMEASE PROTEIN SAPB"/>
    <property type="match status" value="1"/>
</dbReference>
<evidence type="ECO:0000256" key="3">
    <source>
        <dbReference type="ARBA" id="ARBA00022475"/>
    </source>
</evidence>
<dbReference type="Proteomes" id="UP001214976">
    <property type="component" value="Unassembled WGS sequence"/>
</dbReference>
<evidence type="ECO:0000256" key="5">
    <source>
        <dbReference type="ARBA" id="ARBA00022692"/>
    </source>
</evidence>
<dbReference type="RefSeq" id="WP_202937177.1">
    <property type="nucleotide sequence ID" value="NZ_JARQTO010000001.1"/>
</dbReference>
<comment type="subcellular location">
    <subcellularLocation>
        <location evidence="1">Cell inner membrane</location>
        <topology evidence="1">Multi-pass membrane protein</topology>
    </subcellularLocation>
    <subcellularLocation>
        <location evidence="9">Cell membrane</location>
        <topology evidence="9">Multi-pass membrane protein</topology>
    </subcellularLocation>
</comment>
<evidence type="ECO:0000256" key="9">
    <source>
        <dbReference type="RuleBase" id="RU363032"/>
    </source>
</evidence>
<dbReference type="Pfam" id="PF00528">
    <property type="entry name" value="BPD_transp_1"/>
    <property type="match status" value="1"/>
</dbReference>
<feature type="transmembrane region" description="Helical" evidence="9">
    <location>
        <begin position="83"/>
        <end position="102"/>
    </location>
</feature>
<organism evidence="12 13">
    <name type="scientific">Exercitatus varius</name>
    <dbReference type="NCBI Taxonomy" id="67857"/>
    <lineage>
        <taxon>Bacteria</taxon>
        <taxon>Pseudomonadati</taxon>
        <taxon>Pseudomonadota</taxon>
        <taxon>Gammaproteobacteria</taxon>
        <taxon>Pasteurellales</taxon>
        <taxon>Pasteurellaceae</taxon>
        <taxon>Exercitatus</taxon>
    </lineage>
</organism>
<keyword evidence="4" id="KW-0997">Cell inner membrane</keyword>
<gene>
    <name evidence="12" type="ORF">P7M15_03685</name>
    <name evidence="11" type="ORF">P7M32_07995</name>
</gene>
<keyword evidence="5 9" id="KW-0812">Transmembrane</keyword>
<dbReference type="GO" id="GO:0071916">
    <property type="term" value="F:dipeptide transmembrane transporter activity"/>
    <property type="evidence" value="ECO:0007669"/>
    <property type="project" value="TreeGrafter"/>
</dbReference>
<name>A0AAW6QA90_9PAST</name>
<evidence type="ECO:0000313" key="11">
    <source>
        <dbReference type="EMBL" id="MDG2946371.1"/>
    </source>
</evidence>
<keyword evidence="7 9" id="KW-0472">Membrane</keyword>
<dbReference type="EMBL" id="JARQTW010000007">
    <property type="protein sequence ID" value="MDG2949631.1"/>
    <property type="molecule type" value="Genomic_DNA"/>
</dbReference>
<accession>A0AAW6QA90</accession>
<evidence type="ECO:0000313" key="12">
    <source>
        <dbReference type="EMBL" id="MDG2949631.1"/>
    </source>
</evidence>
<dbReference type="GeneID" id="93225555"/>
<dbReference type="PROSITE" id="PS50928">
    <property type="entry name" value="ABC_TM1"/>
    <property type="match status" value="1"/>
</dbReference>
<feature type="domain" description="ABC transmembrane type-1" evidence="10">
    <location>
        <begin position="75"/>
        <end position="303"/>
    </location>
</feature>
<dbReference type="SUPFAM" id="SSF161098">
    <property type="entry name" value="MetI-like"/>
    <property type="match status" value="1"/>
</dbReference>
<evidence type="ECO:0000313" key="14">
    <source>
        <dbReference type="Proteomes" id="UP001216057"/>
    </source>
</evidence>
<dbReference type="EMBL" id="JARQTX010000008">
    <property type="protein sequence ID" value="MDG2946371.1"/>
    <property type="molecule type" value="Genomic_DNA"/>
</dbReference>
<dbReference type="GO" id="GO:0005886">
    <property type="term" value="C:plasma membrane"/>
    <property type="evidence" value="ECO:0007669"/>
    <property type="project" value="UniProtKB-SubCell"/>
</dbReference>
<evidence type="ECO:0000256" key="4">
    <source>
        <dbReference type="ARBA" id="ARBA00022519"/>
    </source>
</evidence>
<comment type="caution">
    <text evidence="12">The sequence shown here is derived from an EMBL/GenBank/DDBJ whole genome shotgun (WGS) entry which is preliminary data.</text>
</comment>
<evidence type="ECO:0000256" key="2">
    <source>
        <dbReference type="ARBA" id="ARBA00022448"/>
    </source>
</evidence>
<dbReference type="InterPro" id="IPR035906">
    <property type="entry name" value="MetI-like_sf"/>
</dbReference>
<dbReference type="AlphaFoldDB" id="A0AAW6QA90"/>
<dbReference type="CDD" id="cd06261">
    <property type="entry name" value="TM_PBP2"/>
    <property type="match status" value="1"/>
</dbReference>
<evidence type="ECO:0000256" key="1">
    <source>
        <dbReference type="ARBA" id="ARBA00004429"/>
    </source>
</evidence>
<comment type="similarity">
    <text evidence="8">Belongs to the binding-protein-dependent transport system permease family. OppBC subfamily.</text>
</comment>
<dbReference type="Proteomes" id="UP001216057">
    <property type="component" value="Unassembled WGS sequence"/>
</dbReference>
<keyword evidence="6 9" id="KW-1133">Transmembrane helix</keyword>
<evidence type="ECO:0000256" key="8">
    <source>
        <dbReference type="ARBA" id="ARBA00024202"/>
    </source>
</evidence>
<evidence type="ECO:0000256" key="7">
    <source>
        <dbReference type="ARBA" id="ARBA00023136"/>
    </source>
</evidence>
<proteinExistence type="inferred from homology"/>